<sequence>MNAISLSTKPIFITAKAF</sequence>
<name>A0A0E9UTM8_ANGAN</name>
<accession>A0A0E9UTM8</accession>
<reference evidence="1" key="2">
    <citation type="journal article" date="2015" name="Fish Shellfish Immunol.">
        <title>Early steps in the European eel (Anguilla anguilla)-Vibrio vulnificus interaction in the gills: Role of the RtxA13 toxin.</title>
        <authorList>
            <person name="Callol A."/>
            <person name="Pajuelo D."/>
            <person name="Ebbesson L."/>
            <person name="Teles M."/>
            <person name="MacKenzie S."/>
            <person name="Amaro C."/>
        </authorList>
    </citation>
    <scope>NUCLEOTIDE SEQUENCE</scope>
</reference>
<protein>
    <submittedName>
        <fullName evidence="1">Uncharacterized protein</fullName>
    </submittedName>
</protein>
<organism evidence="1">
    <name type="scientific">Anguilla anguilla</name>
    <name type="common">European freshwater eel</name>
    <name type="synonym">Muraena anguilla</name>
    <dbReference type="NCBI Taxonomy" id="7936"/>
    <lineage>
        <taxon>Eukaryota</taxon>
        <taxon>Metazoa</taxon>
        <taxon>Chordata</taxon>
        <taxon>Craniata</taxon>
        <taxon>Vertebrata</taxon>
        <taxon>Euteleostomi</taxon>
        <taxon>Actinopterygii</taxon>
        <taxon>Neopterygii</taxon>
        <taxon>Teleostei</taxon>
        <taxon>Anguilliformes</taxon>
        <taxon>Anguillidae</taxon>
        <taxon>Anguilla</taxon>
    </lineage>
</organism>
<dbReference type="EMBL" id="GBXM01039471">
    <property type="protein sequence ID" value="JAH69106.1"/>
    <property type="molecule type" value="Transcribed_RNA"/>
</dbReference>
<evidence type="ECO:0000313" key="1">
    <source>
        <dbReference type="EMBL" id="JAH69106.1"/>
    </source>
</evidence>
<reference evidence="1" key="1">
    <citation type="submission" date="2014-11" db="EMBL/GenBank/DDBJ databases">
        <authorList>
            <person name="Amaro Gonzalez C."/>
        </authorList>
    </citation>
    <scope>NUCLEOTIDE SEQUENCE</scope>
</reference>
<proteinExistence type="predicted"/>
<dbReference type="AlphaFoldDB" id="A0A0E9UTM8"/>